<feature type="compositionally biased region" description="Low complexity" evidence="1">
    <location>
        <begin position="600"/>
        <end position="623"/>
    </location>
</feature>
<dbReference type="AlphaFoldDB" id="A0A7S4IZT4"/>
<proteinExistence type="predicted"/>
<feature type="compositionally biased region" description="Polar residues" evidence="1">
    <location>
        <begin position="513"/>
        <end position="546"/>
    </location>
</feature>
<feature type="compositionally biased region" description="Acidic residues" evidence="1">
    <location>
        <begin position="69"/>
        <end position="82"/>
    </location>
</feature>
<feature type="compositionally biased region" description="Polar residues" evidence="1">
    <location>
        <begin position="450"/>
        <end position="479"/>
    </location>
</feature>
<feature type="compositionally biased region" description="Low complexity" evidence="1">
    <location>
        <begin position="753"/>
        <end position="764"/>
    </location>
</feature>
<dbReference type="EMBL" id="HBKQ01026598">
    <property type="protein sequence ID" value="CAE2244527.1"/>
    <property type="molecule type" value="Transcribed_RNA"/>
</dbReference>
<feature type="region of interest" description="Disordered" evidence="1">
    <location>
        <begin position="405"/>
        <end position="658"/>
    </location>
</feature>
<accession>A0A7S4IZT4</accession>
<feature type="compositionally biased region" description="Basic and acidic residues" evidence="1">
    <location>
        <begin position="294"/>
        <end position="304"/>
    </location>
</feature>
<feature type="compositionally biased region" description="Low complexity" evidence="1">
    <location>
        <begin position="317"/>
        <end position="326"/>
    </location>
</feature>
<name>A0A7S4IZT4_9STRA</name>
<evidence type="ECO:0000313" key="2">
    <source>
        <dbReference type="EMBL" id="CAE2244527.1"/>
    </source>
</evidence>
<feature type="compositionally biased region" description="Low complexity" evidence="1">
    <location>
        <begin position="414"/>
        <end position="423"/>
    </location>
</feature>
<feature type="region of interest" description="Disordered" evidence="1">
    <location>
        <begin position="741"/>
        <end position="764"/>
    </location>
</feature>
<feature type="compositionally biased region" description="Polar residues" evidence="1">
    <location>
        <begin position="348"/>
        <end position="368"/>
    </location>
</feature>
<sequence length="1147" mass="120495">MAMATEEDLPPSRVGFAPCSPLLAFGSFVLVATSDGRVCAYEVKRFDEAVNEDLDRYARKSHGGGGGGEDSEGEEAEEDDDWEEVLRVRRRMRRAAEVMDAVPPFATVGPLRVGGSAPLSRDRIQGKGDEGGAARIIDDSAFVVAVCAAPAGVSLVRYRYNRKRRPQGGKNKGDILLPPIADPKPGFLGHAVVLTSEGDVHLLEFTEESGYSAKELLAPPNMKLAATWSTGEVGATCMCIRGVHTNAGEAPSPKSEYGEISLRLCIGHESGALIEYELVSVVTALESNIAPSRGADDTTIRKTTDPAATPLRATKCPAEAAPAALARTPSEQTSPRRRRPSGLVTPEAANNGNGSGVTKKSGIASPTTAPLKDGSKASSKKTSRSPSFDALDKIAAMVVERRALAENRNDDVDSSSSSSSSSSNLFEKREEGSSTVGGLVTGEALAVSDALTTRPNQTPVDVPNPGSSSREQRAQPSTPRKTDQDMSDVEDLSKAPTPRRAGSSAAKQKENARSQSASSSPEAANAQSSSGTATDETVSTGLQTDGCTGDIGTHVSPSADGAPPPQQLPSSSSGAGEVSLVDVAKTHGESTGVGAPPSPNRNLASAASSAARSPARQASSASPTTPMVSTSNDAIRGPPSPPPPPPPRPTLRYSDPRPRLLWRGSFDCPIRSLSALGDCGAAAAVGESRGERVWSASDVDSGSDGEVKEEAGGPGVSSVDPARAAVGARKWWQPHLAVGLEQRIGGGGGDGSEGTSSAAPFSPSASSTLEVINAARAEREWVDLVDNVAISEGNSEPPFSKSRTGKDAAVPLEGHCVWPGAGMEVRQAWKWSGDEVGSECGDIDCDVVSTGQLCCFGRGRETNDDPAFVAAMSDGTLVALHSFARDDNSMEWGVSHDLNQTVLLGRNLCAGVAAVDCSAVCGCRNKCDESSAMRFIVSCARDGTVYFAPVIARTRRGELLQKSAKVAVFKCPMDRHGNDDSVVVRYLQGFAAGCVKISRWCEEFTDTHLSCVPGEVIVEPVFLHAWAGGLLDVYACSPSCSCSRTCGHDGNEDTTCGCGLDSIVSRSNGRPSLIFDMLVKNGTARELVHLLISLSEDCERLQEKIWHQAWEECKKCQNAEDLVNGIETNEEKFRCLRALLLYLSIAP</sequence>
<feature type="region of interest" description="Disordered" evidence="1">
    <location>
        <begin position="684"/>
        <end position="720"/>
    </location>
</feature>
<reference evidence="2" key="1">
    <citation type="submission" date="2021-01" db="EMBL/GenBank/DDBJ databases">
        <authorList>
            <person name="Corre E."/>
            <person name="Pelletier E."/>
            <person name="Niang G."/>
            <person name="Scheremetjew M."/>
            <person name="Finn R."/>
            <person name="Kale V."/>
            <person name="Holt S."/>
            <person name="Cochrane G."/>
            <person name="Meng A."/>
            <person name="Brown T."/>
            <person name="Cohen L."/>
        </authorList>
    </citation>
    <scope>NUCLEOTIDE SEQUENCE</scope>
    <source>
        <strain evidence="2">Isolate 1302-5</strain>
    </source>
</reference>
<feature type="compositionally biased region" description="Polar residues" evidence="1">
    <location>
        <begin position="624"/>
        <end position="633"/>
    </location>
</feature>
<feature type="region of interest" description="Disordered" evidence="1">
    <location>
        <begin position="292"/>
        <end position="388"/>
    </location>
</feature>
<gene>
    <name evidence="2" type="ORF">OAUR00152_LOCUS17993</name>
</gene>
<feature type="region of interest" description="Disordered" evidence="1">
    <location>
        <begin position="57"/>
        <end position="82"/>
    </location>
</feature>
<organism evidence="2">
    <name type="scientific">Odontella aurita</name>
    <dbReference type="NCBI Taxonomy" id="265563"/>
    <lineage>
        <taxon>Eukaryota</taxon>
        <taxon>Sar</taxon>
        <taxon>Stramenopiles</taxon>
        <taxon>Ochrophyta</taxon>
        <taxon>Bacillariophyta</taxon>
        <taxon>Mediophyceae</taxon>
        <taxon>Biddulphiophycidae</taxon>
        <taxon>Eupodiscales</taxon>
        <taxon>Odontellaceae</taxon>
        <taxon>Odontella</taxon>
    </lineage>
</organism>
<feature type="compositionally biased region" description="Pro residues" evidence="1">
    <location>
        <begin position="638"/>
        <end position="649"/>
    </location>
</feature>
<evidence type="ECO:0000256" key="1">
    <source>
        <dbReference type="SAM" id="MobiDB-lite"/>
    </source>
</evidence>
<protein>
    <submittedName>
        <fullName evidence="2">Uncharacterized protein</fullName>
    </submittedName>
</protein>